<dbReference type="Pfam" id="PF01545">
    <property type="entry name" value="Cation_efflux"/>
    <property type="match status" value="1"/>
</dbReference>
<dbReference type="Pfam" id="PF16916">
    <property type="entry name" value="ZT_dimer"/>
    <property type="match status" value="1"/>
</dbReference>
<dbReference type="AlphaFoldDB" id="G0IWE2"/>
<dbReference type="HOGENOM" id="CLU_013430_3_0_10"/>
<dbReference type="EMBL" id="CP002955">
    <property type="protein sequence ID" value="AEL27130.1"/>
    <property type="molecule type" value="Genomic_DNA"/>
</dbReference>
<reference evidence="11" key="1">
    <citation type="submission" date="2011-07" db="EMBL/GenBank/DDBJ databases">
        <title>The complete genome of Cyclobacterium marinum DSM 745.</title>
        <authorList>
            <person name="Lucas S."/>
            <person name="Han J."/>
            <person name="Lapidus A."/>
            <person name="Bruce D."/>
            <person name="Goodwin L."/>
            <person name="Pitluck S."/>
            <person name="Peters L."/>
            <person name="Kyrpides N."/>
            <person name="Mavromatis K."/>
            <person name="Ivanova N."/>
            <person name="Ovchinnikova G."/>
            <person name="Chertkov O."/>
            <person name="Detter J.C."/>
            <person name="Tapia R."/>
            <person name="Han C."/>
            <person name="Land M."/>
            <person name="Hauser L."/>
            <person name="Markowitz V."/>
            <person name="Cheng J.-F."/>
            <person name="Hugenholtz P."/>
            <person name="Woyke T."/>
            <person name="Wu D."/>
            <person name="Tindall B."/>
            <person name="Schuetze A."/>
            <person name="Brambilla E."/>
            <person name="Klenk H.-P."/>
            <person name="Eisen J.A."/>
        </authorList>
    </citation>
    <scope>NUCLEOTIDE SEQUENCE [LARGE SCALE GENOMIC DNA]</scope>
    <source>
        <strain evidence="11">ATCC 25205 / DSM 745 / LMG 13164 / NCIMB 1802</strain>
    </source>
</reference>
<organism evidence="10 11">
    <name type="scientific">Cyclobacterium marinum (strain ATCC 25205 / DSM 745 / LMG 13164 / NCIMB 1802)</name>
    <name type="common">Flectobacillus marinus</name>
    <dbReference type="NCBI Taxonomy" id="880070"/>
    <lineage>
        <taxon>Bacteria</taxon>
        <taxon>Pseudomonadati</taxon>
        <taxon>Bacteroidota</taxon>
        <taxon>Cytophagia</taxon>
        <taxon>Cytophagales</taxon>
        <taxon>Cyclobacteriaceae</taxon>
        <taxon>Cyclobacterium</taxon>
    </lineage>
</organism>
<sequence>MKDKFSTIVDSEKQRIILWSVAISIILLVVKFYSYLLTGSNAILTDALESIVNVVASFFALYSVRLSAVPKDKNHPYGHGKIEFFSAGIEGTLIIVAGIFILYQSFRSFLFPQPLIELPLGMVLIGFSGVVNGILGYVLQRKGKELNSLTLEADGKHISTDAISSFVLIFGIGIIFFTGWYTLDSIISLLFALYIIYNGYFLVRKSVAGLMDESNPKSINKAVKILNNHRQKNWIDIHNMRVQQYGGDNHVDLHLTLPYYYDLVQVHDCVHEVEEVLEENLPGKTEVFVHADPCIPDPCCHYCQVENCPVRKFPQSKKIKWTADNMSQNQKHYHELGQFKTNSSKKD</sequence>
<evidence type="ECO:0000259" key="9">
    <source>
        <dbReference type="Pfam" id="PF16916"/>
    </source>
</evidence>
<dbReference type="InterPro" id="IPR058533">
    <property type="entry name" value="Cation_efflux_TM"/>
</dbReference>
<dbReference type="InterPro" id="IPR027470">
    <property type="entry name" value="Cation_efflux_CTD"/>
</dbReference>
<dbReference type="GO" id="GO:0006882">
    <property type="term" value="P:intracellular zinc ion homeostasis"/>
    <property type="evidence" value="ECO:0007669"/>
    <property type="project" value="TreeGrafter"/>
</dbReference>
<feature type="transmembrane region" description="Helical" evidence="7">
    <location>
        <begin position="42"/>
        <end position="64"/>
    </location>
</feature>
<dbReference type="GO" id="GO:0015341">
    <property type="term" value="F:zinc efflux antiporter activity"/>
    <property type="evidence" value="ECO:0007669"/>
    <property type="project" value="TreeGrafter"/>
</dbReference>
<accession>G0IWE2</accession>
<evidence type="ECO:0000256" key="3">
    <source>
        <dbReference type="ARBA" id="ARBA00022448"/>
    </source>
</evidence>
<dbReference type="GO" id="GO:0015086">
    <property type="term" value="F:cadmium ion transmembrane transporter activity"/>
    <property type="evidence" value="ECO:0007669"/>
    <property type="project" value="TreeGrafter"/>
</dbReference>
<dbReference type="GO" id="GO:0005886">
    <property type="term" value="C:plasma membrane"/>
    <property type="evidence" value="ECO:0007669"/>
    <property type="project" value="TreeGrafter"/>
</dbReference>
<keyword evidence="6 7" id="KW-0472">Membrane</keyword>
<dbReference type="InterPro" id="IPR002524">
    <property type="entry name" value="Cation_efflux"/>
</dbReference>
<evidence type="ECO:0000256" key="2">
    <source>
        <dbReference type="ARBA" id="ARBA00008114"/>
    </source>
</evidence>
<keyword evidence="5 7" id="KW-1133">Transmembrane helix</keyword>
<dbReference type="InterPro" id="IPR027469">
    <property type="entry name" value="Cation_efflux_TMD_sf"/>
</dbReference>
<evidence type="ECO:0000256" key="7">
    <source>
        <dbReference type="SAM" id="Phobius"/>
    </source>
</evidence>
<keyword evidence="11" id="KW-1185">Reference proteome</keyword>
<feature type="transmembrane region" description="Helical" evidence="7">
    <location>
        <begin position="160"/>
        <end position="180"/>
    </location>
</feature>
<dbReference type="RefSeq" id="WP_014021420.1">
    <property type="nucleotide sequence ID" value="NC_015914.1"/>
</dbReference>
<dbReference type="SUPFAM" id="SSF160240">
    <property type="entry name" value="Cation efflux protein cytoplasmic domain-like"/>
    <property type="match status" value="1"/>
</dbReference>
<dbReference type="PANTHER" id="PTHR43840:SF15">
    <property type="entry name" value="MITOCHONDRIAL METAL TRANSPORTER 1-RELATED"/>
    <property type="match status" value="1"/>
</dbReference>
<evidence type="ECO:0000256" key="6">
    <source>
        <dbReference type="ARBA" id="ARBA00023136"/>
    </source>
</evidence>
<dbReference type="STRING" id="880070.Cycma_3407"/>
<feature type="transmembrane region" description="Helical" evidence="7">
    <location>
        <begin position="118"/>
        <end position="139"/>
    </location>
</feature>
<dbReference type="Gene3D" id="3.30.70.1350">
    <property type="entry name" value="Cation efflux protein, cytoplasmic domain"/>
    <property type="match status" value="1"/>
</dbReference>
<dbReference type="PANTHER" id="PTHR43840">
    <property type="entry name" value="MITOCHONDRIAL METAL TRANSPORTER 1-RELATED"/>
    <property type="match status" value="1"/>
</dbReference>
<keyword evidence="3" id="KW-0813">Transport</keyword>
<feature type="transmembrane region" description="Helical" evidence="7">
    <location>
        <begin position="84"/>
        <end position="106"/>
    </location>
</feature>
<protein>
    <submittedName>
        <fullName evidence="10">Cation diffusion facilitator family transporter</fullName>
    </submittedName>
</protein>
<dbReference type="InterPro" id="IPR050291">
    <property type="entry name" value="CDF_Transporter"/>
</dbReference>
<feature type="transmembrane region" description="Helical" evidence="7">
    <location>
        <begin position="186"/>
        <end position="203"/>
    </location>
</feature>
<dbReference type="InterPro" id="IPR036837">
    <property type="entry name" value="Cation_efflux_CTD_sf"/>
</dbReference>
<dbReference type="GO" id="GO:0015093">
    <property type="term" value="F:ferrous iron transmembrane transporter activity"/>
    <property type="evidence" value="ECO:0007669"/>
    <property type="project" value="TreeGrafter"/>
</dbReference>
<evidence type="ECO:0000313" key="11">
    <source>
        <dbReference type="Proteomes" id="UP000001635"/>
    </source>
</evidence>
<dbReference type="Proteomes" id="UP000001635">
    <property type="component" value="Chromosome"/>
</dbReference>
<comment type="subcellular location">
    <subcellularLocation>
        <location evidence="1">Membrane</location>
        <topology evidence="1">Multi-pass membrane protein</topology>
    </subcellularLocation>
</comment>
<evidence type="ECO:0000256" key="1">
    <source>
        <dbReference type="ARBA" id="ARBA00004141"/>
    </source>
</evidence>
<feature type="domain" description="Cation efflux protein cytoplasmic" evidence="9">
    <location>
        <begin position="219"/>
        <end position="294"/>
    </location>
</feature>
<feature type="domain" description="Cation efflux protein transmembrane" evidence="8">
    <location>
        <begin position="18"/>
        <end position="211"/>
    </location>
</feature>
<proteinExistence type="inferred from homology"/>
<dbReference type="SUPFAM" id="SSF161111">
    <property type="entry name" value="Cation efflux protein transmembrane domain-like"/>
    <property type="match status" value="1"/>
</dbReference>
<dbReference type="eggNOG" id="COG0053">
    <property type="taxonomic scope" value="Bacteria"/>
</dbReference>
<evidence type="ECO:0000313" key="10">
    <source>
        <dbReference type="EMBL" id="AEL27130.1"/>
    </source>
</evidence>
<gene>
    <name evidence="10" type="ordered locus">Cycma_3407</name>
</gene>
<name>G0IWE2_CYCMS</name>
<dbReference type="KEGG" id="cmr:Cycma_3407"/>
<keyword evidence="4 7" id="KW-0812">Transmembrane</keyword>
<feature type="transmembrane region" description="Helical" evidence="7">
    <location>
        <begin position="16"/>
        <end position="36"/>
    </location>
</feature>
<evidence type="ECO:0000256" key="4">
    <source>
        <dbReference type="ARBA" id="ARBA00022692"/>
    </source>
</evidence>
<dbReference type="NCBIfam" id="TIGR01297">
    <property type="entry name" value="CDF"/>
    <property type="match status" value="1"/>
</dbReference>
<evidence type="ECO:0000259" key="8">
    <source>
        <dbReference type="Pfam" id="PF01545"/>
    </source>
</evidence>
<comment type="similarity">
    <text evidence="2">Belongs to the cation diffusion facilitator (CDF) transporter (TC 2.A.4) family.</text>
</comment>
<evidence type="ECO:0000256" key="5">
    <source>
        <dbReference type="ARBA" id="ARBA00022989"/>
    </source>
</evidence>
<dbReference type="Gene3D" id="1.20.1510.10">
    <property type="entry name" value="Cation efflux protein transmembrane domain"/>
    <property type="match status" value="1"/>
</dbReference>